<gene>
    <name evidence="2" type="ORF">CD32_22970</name>
</gene>
<dbReference type="RefSeq" id="WP_036159373.1">
    <property type="nucleotide sequence ID" value="NZ_AVCX01000001.1"/>
</dbReference>
<dbReference type="OrthoDB" id="92417at2"/>
<sequence length="497" mass="57088">MNKQLDRKMYEETVLIETSRQFERFNELAQLAQVLQEVCQDGERIFNGYTNIIGDIWYAFYTSAPQLDQGKKERYPTQYGLLSKLLQTEEFARWHTLTASDDLLAVLTAVAVGERLKELLSYNTEVQEALLKKQRALRSEERAKARLGHMNNLAAAGSQEEKRTELQREFVQKQLSYAMQDKIQAERAIQEAFQNITGQQLQQILAETKQETKKTKQALFEIGTIDGKKSDQLPMSEQFQLVEHIQKHDTLKKIAEMTGKFKRIAKKRMKVKHEVTMERKDVTLGQEVARLLPTEVANFIMPDSKLDFLRRYAEQQTFVFDTKGKNRKGRGPIIICMDESSSMTSIMEESKAFCLALLMIARRQKRDFAIIPFASDIGEILIFPKGRSSSKDIITFSNHFLGGGTNYEKPLRASLEILGKSDFNEADILFVTDGSSFLSSRFIEDFNIAKKKRKFECTSIVLTNLINTVDMELVNSFSDKVIEVNELFEAEEVFTLH</sequence>
<evidence type="ECO:0000313" key="2">
    <source>
        <dbReference type="EMBL" id="KGR82148.1"/>
    </source>
</evidence>
<name>A0A0A3IH45_9BACI</name>
<dbReference type="PANTHER" id="PTHR36846:SF1">
    <property type="entry name" value="PROTEIN VIAA"/>
    <property type="match status" value="1"/>
</dbReference>
<dbReference type="Gene3D" id="3.40.50.410">
    <property type="entry name" value="von Willebrand factor, type A domain"/>
    <property type="match status" value="1"/>
</dbReference>
<dbReference type="GO" id="GO:0005829">
    <property type="term" value="C:cytosol"/>
    <property type="evidence" value="ECO:0007669"/>
    <property type="project" value="TreeGrafter"/>
</dbReference>
<dbReference type="EMBL" id="JPVP01000060">
    <property type="protein sequence ID" value="KGR82148.1"/>
    <property type="molecule type" value="Genomic_DNA"/>
</dbReference>
<reference evidence="2 3" key="1">
    <citation type="submission" date="2014-02" db="EMBL/GenBank/DDBJ databases">
        <title>Draft genome sequence of Lysinibacillus odysseyi NBRC 100172.</title>
        <authorList>
            <person name="Zhang F."/>
            <person name="Wang G."/>
            <person name="Zhang L."/>
        </authorList>
    </citation>
    <scope>NUCLEOTIDE SEQUENCE [LARGE SCALE GENOMIC DNA]</scope>
    <source>
        <strain evidence="2 3">NBRC 100172</strain>
    </source>
</reference>
<evidence type="ECO:0000313" key="3">
    <source>
        <dbReference type="Proteomes" id="UP000030437"/>
    </source>
</evidence>
<organism evidence="2 3">
    <name type="scientific">Lysinibacillus odysseyi 34hs-1 = NBRC 100172</name>
    <dbReference type="NCBI Taxonomy" id="1220589"/>
    <lineage>
        <taxon>Bacteria</taxon>
        <taxon>Bacillati</taxon>
        <taxon>Bacillota</taxon>
        <taxon>Bacilli</taxon>
        <taxon>Bacillales</taxon>
        <taxon>Bacillaceae</taxon>
        <taxon>Lysinibacillus</taxon>
    </lineage>
</organism>
<dbReference type="InterPro" id="IPR002035">
    <property type="entry name" value="VWF_A"/>
</dbReference>
<protein>
    <recommendedName>
        <fullName evidence="1">VWFA domain-containing protein</fullName>
    </recommendedName>
</protein>
<feature type="domain" description="VWFA" evidence="1">
    <location>
        <begin position="330"/>
        <end position="496"/>
    </location>
</feature>
<dbReference type="AlphaFoldDB" id="A0A0A3IH45"/>
<accession>A0A0A3IH45</accession>
<proteinExistence type="predicted"/>
<dbReference type="Proteomes" id="UP000030437">
    <property type="component" value="Unassembled WGS sequence"/>
</dbReference>
<dbReference type="STRING" id="1220589.CD32_22970"/>
<comment type="caution">
    <text evidence="2">The sequence shown here is derived from an EMBL/GenBank/DDBJ whole genome shotgun (WGS) entry which is preliminary data.</text>
</comment>
<dbReference type="InterPro" id="IPR036465">
    <property type="entry name" value="vWFA_dom_sf"/>
</dbReference>
<dbReference type="SUPFAM" id="SSF53300">
    <property type="entry name" value="vWA-like"/>
    <property type="match status" value="1"/>
</dbReference>
<dbReference type="SMART" id="SM00327">
    <property type="entry name" value="VWA"/>
    <property type="match status" value="1"/>
</dbReference>
<dbReference type="PANTHER" id="PTHR36846">
    <property type="entry name" value="PROTEIN VIAA"/>
    <property type="match status" value="1"/>
</dbReference>
<keyword evidence="3" id="KW-1185">Reference proteome</keyword>
<evidence type="ECO:0000259" key="1">
    <source>
        <dbReference type="SMART" id="SM00327"/>
    </source>
</evidence>
<dbReference type="Pfam" id="PF13519">
    <property type="entry name" value="VWA_2"/>
    <property type="match status" value="1"/>
</dbReference>
<dbReference type="eggNOG" id="COG2425">
    <property type="taxonomic scope" value="Bacteria"/>
</dbReference>